<dbReference type="SUPFAM" id="SSF46689">
    <property type="entry name" value="Homeodomain-like"/>
    <property type="match status" value="1"/>
</dbReference>
<evidence type="ECO:0000256" key="2">
    <source>
        <dbReference type="ARBA" id="ARBA00023163"/>
    </source>
</evidence>
<proteinExistence type="predicted"/>
<gene>
    <name evidence="4" type="ORF">G3I21_00030</name>
</gene>
<keyword evidence="2" id="KW-0804">Transcription</keyword>
<reference evidence="4 5" key="1">
    <citation type="submission" date="2020-01" db="EMBL/GenBank/DDBJ databases">
        <title>Insect and environment-associated Actinomycetes.</title>
        <authorList>
            <person name="Currrie C."/>
            <person name="Chevrette M."/>
            <person name="Carlson C."/>
            <person name="Stubbendieck R."/>
            <person name="Wendt-Pienkowski E."/>
        </authorList>
    </citation>
    <scope>NUCLEOTIDE SEQUENCE [LARGE SCALE GENOMIC DNA]</scope>
    <source>
        <strain evidence="4 5">SID7754</strain>
    </source>
</reference>
<dbReference type="SUPFAM" id="SSF48498">
    <property type="entry name" value="Tetracyclin repressor-like, C-terminal domain"/>
    <property type="match status" value="1"/>
</dbReference>
<comment type="caution">
    <text evidence="4">The sequence shown here is derived from an EMBL/GenBank/DDBJ whole genome shotgun (WGS) entry which is preliminary data.</text>
</comment>
<name>A0A7K3QJU0_9ACTN</name>
<dbReference type="Proteomes" id="UP000470520">
    <property type="component" value="Unassembled WGS sequence"/>
</dbReference>
<dbReference type="InterPro" id="IPR036271">
    <property type="entry name" value="Tet_transcr_reg_TetR-rel_C_sf"/>
</dbReference>
<sequence length="247" mass="26877">MAATVEPVPEVPPLIWADSEPDGALLEPPLTRAEITAALLRIADAEGLAAVSVERVATELGIAGPSLGLHIRRPGDLDDLLLDGVFAELVPSWSEPGEWRADLRAGAFQLREAIRRHPWFARLTFRRPLFGPRALSWLEHTMALLERAGLDITVAAAYAATVTGHVMGTAMCEAEEAEMERVRAGTRSTHERHFDVAAFLDGLVAGGRYPTFSRFLQAGARHLTVDESFEISLDALLDGLALRVERA</sequence>
<evidence type="ECO:0000313" key="5">
    <source>
        <dbReference type="Proteomes" id="UP000470520"/>
    </source>
</evidence>
<dbReference type="GO" id="GO:0045892">
    <property type="term" value="P:negative regulation of DNA-templated transcription"/>
    <property type="evidence" value="ECO:0007669"/>
    <property type="project" value="InterPro"/>
</dbReference>
<dbReference type="AlphaFoldDB" id="A0A7K3QJU0"/>
<evidence type="ECO:0000256" key="1">
    <source>
        <dbReference type="ARBA" id="ARBA00023015"/>
    </source>
</evidence>
<dbReference type="EMBL" id="JAAGMR010000001">
    <property type="protein sequence ID" value="NEB90156.1"/>
    <property type="molecule type" value="Genomic_DNA"/>
</dbReference>
<protein>
    <recommendedName>
        <fullName evidence="3">Tetracycline repressor TetR C-terminal domain-containing protein</fullName>
    </recommendedName>
</protein>
<dbReference type="InterPro" id="IPR009057">
    <property type="entry name" value="Homeodomain-like_sf"/>
</dbReference>
<feature type="domain" description="Tetracycline repressor TetR C-terminal" evidence="3">
    <location>
        <begin position="96"/>
        <end position="241"/>
    </location>
</feature>
<evidence type="ECO:0000313" key="4">
    <source>
        <dbReference type="EMBL" id="NEB90156.1"/>
    </source>
</evidence>
<dbReference type="InterPro" id="IPR004111">
    <property type="entry name" value="Repressor_TetR_C"/>
</dbReference>
<dbReference type="RefSeq" id="WP_164185917.1">
    <property type="nucleotide sequence ID" value="NZ_JAAGMR010000001.1"/>
</dbReference>
<keyword evidence="1" id="KW-0805">Transcription regulation</keyword>
<dbReference type="Gene3D" id="1.10.357.10">
    <property type="entry name" value="Tetracycline Repressor, domain 2"/>
    <property type="match status" value="1"/>
</dbReference>
<accession>A0A7K3QJU0</accession>
<organism evidence="4 5">
    <name type="scientific">Streptomyces bauhiniae</name>
    <dbReference type="NCBI Taxonomy" id="2340725"/>
    <lineage>
        <taxon>Bacteria</taxon>
        <taxon>Bacillati</taxon>
        <taxon>Actinomycetota</taxon>
        <taxon>Actinomycetes</taxon>
        <taxon>Kitasatosporales</taxon>
        <taxon>Streptomycetaceae</taxon>
        <taxon>Streptomyces</taxon>
    </lineage>
</organism>
<dbReference type="Pfam" id="PF02909">
    <property type="entry name" value="TetR_C_1"/>
    <property type="match status" value="1"/>
</dbReference>
<dbReference type="Gene3D" id="1.10.10.60">
    <property type="entry name" value="Homeodomain-like"/>
    <property type="match status" value="1"/>
</dbReference>
<evidence type="ECO:0000259" key="3">
    <source>
        <dbReference type="Pfam" id="PF02909"/>
    </source>
</evidence>